<dbReference type="AlphaFoldDB" id="A0A519BBE3"/>
<evidence type="ECO:0000256" key="1">
    <source>
        <dbReference type="SAM" id="SignalP"/>
    </source>
</evidence>
<protein>
    <submittedName>
        <fullName evidence="3">DUF1311 domain-containing protein</fullName>
    </submittedName>
</protein>
<dbReference type="InterPro" id="IPR009739">
    <property type="entry name" value="LprI-like_N"/>
</dbReference>
<gene>
    <name evidence="3" type="ORF">EVJ47_05245</name>
</gene>
<feature type="chain" id="PRO_5022015231" evidence="1">
    <location>
        <begin position="21"/>
        <end position="129"/>
    </location>
</feature>
<name>A0A519BBE3_9DELT</name>
<comment type="caution">
    <text evidence="3">The sequence shown here is derived from an EMBL/GenBank/DDBJ whole genome shotgun (WGS) entry which is preliminary data.</text>
</comment>
<dbReference type="Pfam" id="PF07007">
    <property type="entry name" value="LprI"/>
    <property type="match status" value="1"/>
</dbReference>
<evidence type="ECO:0000313" key="3">
    <source>
        <dbReference type="EMBL" id="RZD14576.1"/>
    </source>
</evidence>
<dbReference type="Proteomes" id="UP000320813">
    <property type="component" value="Unassembled WGS sequence"/>
</dbReference>
<keyword evidence="1" id="KW-0732">Signal</keyword>
<accession>A0A519BBE3</accession>
<dbReference type="Gene3D" id="1.20.1270.180">
    <property type="match status" value="1"/>
</dbReference>
<proteinExistence type="predicted"/>
<feature type="domain" description="Lysozyme inhibitor LprI-like N-terminal" evidence="2">
    <location>
        <begin position="31"/>
        <end position="119"/>
    </location>
</feature>
<evidence type="ECO:0000259" key="2">
    <source>
        <dbReference type="Pfam" id="PF07007"/>
    </source>
</evidence>
<reference evidence="3 4" key="1">
    <citation type="submission" date="2019-01" db="EMBL/GenBank/DDBJ databases">
        <title>Insights into ecological role of a new deltaproteobacterial order Candidatus Sinidesulfobacterales (Sva0485) by metagenomics and metatranscriptomics.</title>
        <authorList>
            <person name="Tan S."/>
            <person name="Liu J."/>
            <person name="Fang Y."/>
            <person name="Hedlund B.P."/>
            <person name="Lian Z.H."/>
            <person name="Huang L.Y."/>
            <person name="Li J.T."/>
            <person name="Huang L.N."/>
            <person name="Li W.J."/>
            <person name="Jiang H.C."/>
            <person name="Dong H.L."/>
            <person name="Shu W.S."/>
        </authorList>
    </citation>
    <scope>NUCLEOTIDE SEQUENCE [LARGE SCALE GENOMIC DNA]</scope>
    <source>
        <strain evidence="3">AP3</strain>
    </source>
</reference>
<organism evidence="3 4">
    <name type="scientific">Candidatus Acidulodesulfobacterium ferriphilum</name>
    <dbReference type="NCBI Taxonomy" id="2597223"/>
    <lineage>
        <taxon>Bacteria</taxon>
        <taxon>Deltaproteobacteria</taxon>
        <taxon>Candidatus Acidulodesulfobacterales</taxon>
        <taxon>Candidatus Acidulodesulfobacterium</taxon>
    </lineage>
</organism>
<evidence type="ECO:0000313" key="4">
    <source>
        <dbReference type="Proteomes" id="UP000320813"/>
    </source>
</evidence>
<sequence>MMKYILAIILIASFSSTAVARQEFKSCIRRNKSTAGINECYVQSIKRWNMKLNAVYYDIMKADGPKSRSYLKKSEISWILYRRYNCIAAGDIMFGSSSGNIIQRESCLRAMLIDRVKDLEPFLPANRQH</sequence>
<dbReference type="EMBL" id="SGBD01000002">
    <property type="protein sequence ID" value="RZD14576.1"/>
    <property type="molecule type" value="Genomic_DNA"/>
</dbReference>
<feature type="signal peptide" evidence="1">
    <location>
        <begin position="1"/>
        <end position="20"/>
    </location>
</feature>